<dbReference type="SUPFAM" id="SSF57567">
    <property type="entry name" value="Serine protease inhibitors"/>
    <property type="match status" value="8"/>
</dbReference>
<dbReference type="GeneTree" id="ENSGT00940000155829"/>
<feature type="disulfide bond" evidence="11">
    <location>
        <begin position="289"/>
        <end position="304"/>
    </location>
</feature>
<dbReference type="InterPro" id="IPR001007">
    <property type="entry name" value="VWF_dom"/>
</dbReference>
<dbReference type="Gene3D" id="2.60.120.260">
    <property type="entry name" value="Galactose-binding domain-like"/>
    <property type="match status" value="1"/>
</dbReference>
<dbReference type="Gene3D" id="4.10.400.10">
    <property type="entry name" value="Low-density Lipoprotein Receptor"/>
    <property type="match status" value="3"/>
</dbReference>
<feature type="domain" description="F5/8 type C" evidence="13">
    <location>
        <begin position="1"/>
        <end position="36"/>
    </location>
</feature>
<feature type="compositionally biased region" description="Low complexity" evidence="12">
    <location>
        <begin position="2309"/>
        <end position="2323"/>
    </location>
</feature>
<dbReference type="SMR" id="S4R6S8"/>
<dbReference type="InterPro" id="IPR052065">
    <property type="entry name" value="Compl_asym_regulator"/>
</dbReference>
<comment type="function">
    <text evidence="10">Involved in the modulation of neuronal aggregation. May be involved in developmental events during the formation of the central nervous system.</text>
</comment>
<evidence type="ECO:0000256" key="4">
    <source>
        <dbReference type="ARBA" id="ARBA00022536"/>
    </source>
</evidence>
<keyword evidence="8 11" id="KW-1015">Disulfide bond</keyword>
<dbReference type="PROSITE" id="PS50092">
    <property type="entry name" value="TSP1"/>
    <property type="match status" value="20"/>
</dbReference>
<feature type="disulfide bond" evidence="11">
    <location>
        <begin position="71"/>
        <end position="86"/>
    </location>
</feature>
<keyword evidence="4" id="KW-0245">EGF-like domain</keyword>
<dbReference type="InterPro" id="IPR002919">
    <property type="entry name" value="TIL_dom"/>
</dbReference>
<dbReference type="InterPro" id="IPR036084">
    <property type="entry name" value="Ser_inhib-like_sf"/>
</dbReference>
<evidence type="ECO:0000256" key="9">
    <source>
        <dbReference type="ARBA" id="ARBA00023180"/>
    </source>
</evidence>
<dbReference type="Pfam" id="PF00057">
    <property type="entry name" value="Ldl_recept_a"/>
    <property type="match status" value="3"/>
</dbReference>
<dbReference type="SUPFAM" id="SSF82895">
    <property type="entry name" value="TSP-1 type 1 repeat"/>
    <property type="match status" value="20"/>
</dbReference>
<sequence length="2627" mass="279844">TAVTQKLPRYIFSRYLRILPVEYRTGIYLRSEILGCSLSPADGGPLGPGRCRAGEFRCGSGECVAAATALCDGRVDCADFSDEKGCVLTTDVQMPTIPGVKGKPGVTGIPGVDVKPGVTGEPGAIWGPGEPPSVTGHVSGTGEPFVIGKPGKPTRKPGMAGEPAAGPILPLGPWVTENHRMTTPHPGRPLPGFTAAIWDGSVAPAARRPCLVGEFACASGGCVDAALVCDGKRDCPDRSDERYCGMATPFPHLPTTPPGAVPGGRVPGRCSARQFSCASGECVSSEKRCDLHRDCLDGSDELDCLDCVVSPWTEWSQCSRSCGLGVMFRQRDVLREEQTGGSCNRTLMGSRACFMQACPVEGQWGAWSAWSPCDVRCGGGMRVRQRTCSAPPPKNGGRACAGDGVQPERCNVRPCARPSDCGPDMVFVSAEDCKRRTVEPCPLTCDHLDKSPDCRVPCAEGCRCKPGLYLKSGRCVEAGECQCRVDGRVYKPGQVFSTANCSNCSCRDGTVECEPSSCPVHCGWSAWSPWTPCDRPCRTGSQERYRSPTNPAASGGGAPCVGDSTELRDCNAGPCPGDEAPEEGGDGDRGGWGQWSAWSRCTRTCFYSPERVGTRARHRRCNATAVDDVTGDPCPEEDAQTELCGVRPCPDICRAMNTSAALCQVNSGCTLVEVILEYLPLCSPMGISIAGVLFELGNTLTVKKKTSFFVEWSNKEQGSASAHRPHFSSSDVARSLHMNSEAGAMHFVVNTHAVITTSHVPPSGTHTHSLQHPVYTSDLGQDWLAIITCVNGEMQCGSLPCSVDCGWSEWTAWSLCTKTCDVGTRRRFRSATHPPAAFGGRGCSGLPVEVAYCGLLPCKAVWGEWEAWSGCSASCGGGVRVRSRTCPTPAPPPHGQTLSCPEGKVWRLCHADEPITCADLGRDLTFSGRECHPGCYCPNGTLLLNQTCVRISECPCFVGGSVYLPRSPIQIGCTKCTCENGEAARCVSVDCDVDGAWSDWSPWTPCSAPCGLGVQRRYRFCTEPPPAGEGRDCGGPGSEERVCNTHACTHRNCSEVAGSYYSHCGPPCPRTCDDVSFCSWSCEPGCYCTDGRLMNGEGKACVDKQDCTCLDINTGRRHPPGDTVPHADGCNNCTCMHGALVCTNQPCPVDGGWCEWSPWTPCSRTCGSETASRYRTCACPLPRDGGAPCAGAQRGHEHRDVGVQLEAKPCNLFPFCPTDGGWGFWSSWSACDACAGGAAVRTRECNSPTPRFGGAECEGNSTVSRPCQGDPSSCPDCPEGQVVLPCGKPCPRSCEDLRSGVLCVEPPAECRPACACPGDLVLREDGTACVPPSRCPCRYRPPRPPHSHGRDRECRPAWILVHPGETVAIRCNNCTCESGQLSCTELACRIDGGWGSWTGWSACARSCGDGVQYRYRLCDSPAPHAGGRGCAGPSREEKECRARSCVDSWPWSEWSPWANCSVGCGGGEQTRHRSCLHPPCPGLATHSKACNTHVCQASAGCPADKLFRECVQDEECPYTCAHVRGEAECRGETCEEGCHCPVGTWLHQGRCVQECPCVLDEATAVLLWEQSALSAAEKAADQGALRDDGTAVFLGQEIPSGASITHECSNCTCAHGNLRCAARPCPVDGRLSSWSGWERCSRTCGGLGRMTRTRTCSEPAPRHGGRPCTGPTMDIKYCHTPDCRAAYTTPSPANVTIAPMPGVRSADTEGFGSWTPWSPCSRTCSDPELPALKTRVRFCAPRATCRGESYQEHLCNLPQCDAPVSCEDGDCSVDCSWNAWTAWSTCSRPCGVGQQQRMRTYNPPLGNGSWCPDIIAGNWEVRFCNTDVCKVDGGWSSWSPWAPCDRACGGGRSLRVRACTNPPRKNGGQPCPGDKYQVTVCNTQPCDGEGCPPEMLLSDCGNRCPRSCADLQQGFACVDPEHCQPGCSCPDGIGLLEQDGRCVPTWQCECTDMSGQAWAPGSSRPSLSSCADCTCSHGRIECAEKPCADGSCAWSVWSAWSSCSASCDSGTRTRFRSSITSGSEGASSTCQGERSQVKPCDLGSCPPLCRHGNWERYLGDVWLEGECEQCQCTPEGSFCQVIDCRDYEHCFYWAPWSDCTTSCGTGKQIRTRACINPPPRNNGTACQGPSLENQECATAPCPVISWSSLSNREPLASTAEAAGHRKSTQETPLSLPLPVPEGVCPEPLVFDPCGSPCSQYCGGRTLGTECVQECVPGCYCPQGLLEQNGTCVDGAECGCVHLLTEAEGSKPIPSLIAPGSRVTVGCLECLCEDGQLHCSNDSCQGAGVLGAWSEWTTCRPCVPPSILGSAPSSHASSRSGKAAYRPQMGRSWDPAETCTAPAMEERTCADAVACSDDVCVWGAWGPWGGCREPCSGGFRVRQRAPLAPADPTGPRARCHGARLQSESCNTATCPVCAAGERCEDRGKAFLSTCANQCPRSCSDLWEHVECLQGSCREGCRCPEGWLLQDRACVPVAQCRCGLPSPNASQEYRPGEVVRVDCNECVCVKGTFVCTEHVCPELGPWSAWGECSRSCGGGTRARHRDCPDASAPHACPGEPQQSEACSPQPCRADCVLGDWAAWSSCSASCGGGVSSRNRSVVTAAAFGGAECPEPLVAQRSCNNYNCSE</sequence>
<dbReference type="SUPFAM" id="SSF57424">
    <property type="entry name" value="LDL receptor-like module"/>
    <property type="match status" value="3"/>
</dbReference>
<dbReference type="Pfam" id="PF23244">
    <property type="entry name" value="VWF"/>
    <property type="match status" value="1"/>
</dbReference>
<evidence type="ECO:0000256" key="5">
    <source>
        <dbReference type="ARBA" id="ARBA00022729"/>
    </source>
</evidence>
<dbReference type="SMART" id="SM00215">
    <property type="entry name" value="VWC_out"/>
    <property type="match status" value="8"/>
</dbReference>
<evidence type="ECO:0000256" key="8">
    <source>
        <dbReference type="ARBA" id="ARBA00023157"/>
    </source>
</evidence>
<protein>
    <recommendedName>
        <fullName evidence="2">SCO-spondin</fullName>
    </recommendedName>
</protein>
<dbReference type="PANTHER" id="PTHR22906:SF43">
    <property type="entry name" value="PROPERDIN"/>
    <property type="match status" value="1"/>
</dbReference>
<dbReference type="CDD" id="cd19941">
    <property type="entry name" value="TIL"/>
    <property type="match status" value="7"/>
</dbReference>
<keyword evidence="9" id="KW-0325">Glycoprotein</keyword>
<proteinExistence type="predicted"/>
<dbReference type="Ensembl" id="ENSPMAT00000000912.1">
    <property type="protein sequence ID" value="ENSPMAP00000000908.1"/>
    <property type="gene ID" value="ENSPMAG00000000814.1"/>
</dbReference>
<dbReference type="Pfam" id="PF00090">
    <property type="entry name" value="TSP_1"/>
    <property type="match status" value="18"/>
</dbReference>
<dbReference type="InterPro" id="IPR036055">
    <property type="entry name" value="LDL_receptor-like_sf"/>
</dbReference>
<keyword evidence="6" id="KW-0677">Repeat</keyword>
<keyword evidence="7" id="KW-0130">Cell adhesion</keyword>
<accession>S4R6S8</accession>
<dbReference type="PROSITE" id="PS50068">
    <property type="entry name" value="LDLRA_2"/>
    <property type="match status" value="3"/>
</dbReference>
<evidence type="ECO:0000256" key="11">
    <source>
        <dbReference type="PROSITE-ProRule" id="PRU00124"/>
    </source>
</evidence>
<dbReference type="STRING" id="7757.ENSPMAP00000000908"/>
<evidence type="ECO:0000256" key="2">
    <source>
        <dbReference type="ARBA" id="ARBA00020523"/>
    </source>
</evidence>
<feature type="disulfide bond" evidence="11">
    <location>
        <begin position="270"/>
        <end position="282"/>
    </location>
</feature>
<evidence type="ECO:0000256" key="7">
    <source>
        <dbReference type="ARBA" id="ARBA00022889"/>
    </source>
</evidence>
<dbReference type="Gene3D" id="2.20.100.10">
    <property type="entry name" value="Thrombospondin type-1 (TSP1) repeat"/>
    <property type="match status" value="19"/>
</dbReference>
<comment type="caution">
    <text evidence="11">Lacks conserved residue(s) required for the propagation of feature annotation.</text>
</comment>
<dbReference type="SMART" id="SM00209">
    <property type="entry name" value="TSP1"/>
    <property type="match status" value="20"/>
</dbReference>
<reference evidence="14" key="1">
    <citation type="submission" date="2025-08" db="UniProtKB">
        <authorList>
            <consortium name="Ensembl"/>
        </authorList>
    </citation>
    <scope>IDENTIFICATION</scope>
</reference>
<dbReference type="FunFam" id="4.10.400.10:FF:000065">
    <property type="entry name" value="Transmembrane protease serine 7"/>
    <property type="match status" value="1"/>
</dbReference>
<keyword evidence="3" id="KW-0964">Secreted</keyword>
<dbReference type="Gene3D" id="2.10.70.10">
    <property type="entry name" value="Complement Module, domain 1"/>
    <property type="match status" value="1"/>
</dbReference>
<feature type="disulfide bond" evidence="11">
    <location>
        <begin position="51"/>
        <end position="63"/>
    </location>
</feature>
<comment type="subcellular location">
    <subcellularLocation>
        <location evidence="1">Secreted</location>
        <location evidence="1">Extracellular space</location>
    </subcellularLocation>
</comment>
<evidence type="ECO:0000256" key="10">
    <source>
        <dbReference type="ARBA" id="ARBA00045981"/>
    </source>
</evidence>
<dbReference type="FunFam" id="2.20.100.10:FF:000001">
    <property type="entry name" value="semaphorin-5A isoform X1"/>
    <property type="match status" value="6"/>
</dbReference>
<dbReference type="PANTHER" id="PTHR22906">
    <property type="entry name" value="PROPERDIN"/>
    <property type="match status" value="1"/>
</dbReference>
<dbReference type="PROSITE" id="PS01286">
    <property type="entry name" value="FA58C_2"/>
    <property type="match status" value="1"/>
</dbReference>
<evidence type="ECO:0000259" key="13">
    <source>
        <dbReference type="PROSITE" id="PS50022"/>
    </source>
</evidence>
<dbReference type="SMART" id="SM00192">
    <property type="entry name" value="LDLa"/>
    <property type="match status" value="3"/>
</dbReference>
<name>S4R6S8_PETMA</name>
<feature type="disulfide bond" evidence="11">
    <location>
        <begin position="217"/>
        <end position="235"/>
    </location>
</feature>
<dbReference type="PROSITE" id="PS50022">
    <property type="entry name" value="FA58C_3"/>
    <property type="match status" value="1"/>
</dbReference>
<dbReference type="InterPro" id="IPR044004">
    <property type="entry name" value="TSP1_spondin_dom"/>
</dbReference>
<dbReference type="PROSITE" id="PS01209">
    <property type="entry name" value="LDLRA_1"/>
    <property type="match status" value="1"/>
</dbReference>
<evidence type="ECO:0000256" key="6">
    <source>
        <dbReference type="ARBA" id="ARBA00022737"/>
    </source>
</evidence>
<dbReference type="GO" id="GO:0007155">
    <property type="term" value="P:cell adhesion"/>
    <property type="evidence" value="ECO:0007669"/>
    <property type="project" value="UniProtKB-KW"/>
</dbReference>
<dbReference type="InterPro" id="IPR000421">
    <property type="entry name" value="FA58C"/>
</dbReference>
<dbReference type="Pfam" id="PF01826">
    <property type="entry name" value="TIL"/>
    <property type="match status" value="7"/>
</dbReference>
<reference evidence="14" key="2">
    <citation type="submission" date="2025-09" db="UniProtKB">
        <authorList>
            <consortium name="Ensembl"/>
        </authorList>
    </citation>
    <scope>IDENTIFICATION</scope>
</reference>
<feature type="disulfide bond" evidence="11">
    <location>
        <begin position="277"/>
        <end position="295"/>
    </location>
</feature>
<organism evidence="14">
    <name type="scientific">Petromyzon marinus</name>
    <name type="common">Sea lamprey</name>
    <dbReference type="NCBI Taxonomy" id="7757"/>
    <lineage>
        <taxon>Eukaryota</taxon>
        <taxon>Metazoa</taxon>
        <taxon>Chordata</taxon>
        <taxon>Craniata</taxon>
        <taxon>Vertebrata</taxon>
        <taxon>Cyclostomata</taxon>
        <taxon>Hyperoartia</taxon>
        <taxon>Petromyzontiformes</taxon>
        <taxon>Petromyzontidae</taxon>
        <taxon>Petromyzon</taxon>
    </lineage>
</organism>
<dbReference type="Gene3D" id="2.10.25.10">
    <property type="entry name" value="Laminin"/>
    <property type="match status" value="8"/>
</dbReference>
<evidence type="ECO:0000256" key="1">
    <source>
        <dbReference type="ARBA" id="ARBA00004239"/>
    </source>
</evidence>
<dbReference type="Pfam" id="PF19028">
    <property type="entry name" value="TSP1_spondin"/>
    <property type="match status" value="2"/>
</dbReference>
<dbReference type="FunFam" id="2.20.100.10:FF:000080">
    <property type="entry name" value="SCO-spondin"/>
    <property type="match status" value="1"/>
</dbReference>
<dbReference type="CDD" id="cd00112">
    <property type="entry name" value="LDLa"/>
    <property type="match status" value="3"/>
</dbReference>
<feature type="disulfide bond" evidence="11">
    <location>
        <begin position="229"/>
        <end position="244"/>
    </location>
</feature>
<dbReference type="SUPFAM" id="SSF57603">
    <property type="entry name" value="FnI-like domain"/>
    <property type="match status" value="1"/>
</dbReference>
<dbReference type="FunFam" id="2.20.100.10:FF:000067">
    <property type="entry name" value="Hemicentin 1"/>
    <property type="match status" value="1"/>
</dbReference>
<dbReference type="InterPro" id="IPR000884">
    <property type="entry name" value="TSP1_rpt"/>
</dbReference>
<keyword evidence="5" id="KW-0732">Signal</keyword>
<evidence type="ECO:0000256" key="12">
    <source>
        <dbReference type="SAM" id="MobiDB-lite"/>
    </source>
</evidence>
<evidence type="ECO:0000256" key="3">
    <source>
        <dbReference type="ARBA" id="ARBA00022525"/>
    </source>
</evidence>
<dbReference type="InterPro" id="IPR002172">
    <property type="entry name" value="LDrepeatLR_classA_rpt"/>
</dbReference>
<dbReference type="PRINTS" id="PR00261">
    <property type="entry name" value="LDLRECEPTOR"/>
</dbReference>
<feature type="region of interest" description="Disordered" evidence="12">
    <location>
        <begin position="2309"/>
        <end position="2328"/>
    </location>
</feature>
<dbReference type="InterPro" id="IPR023415">
    <property type="entry name" value="LDLR_class-A_CS"/>
</dbReference>
<dbReference type="InterPro" id="IPR036383">
    <property type="entry name" value="TSP1_rpt_sf"/>
</dbReference>
<dbReference type="GO" id="GO:0005576">
    <property type="term" value="C:extracellular region"/>
    <property type="evidence" value="ECO:0007669"/>
    <property type="project" value="UniProtKB-SubCell"/>
</dbReference>
<feature type="disulfide bond" evidence="11">
    <location>
        <begin position="210"/>
        <end position="222"/>
    </location>
</feature>
<evidence type="ECO:0000313" key="14">
    <source>
        <dbReference type="Ensembl" id="ENSPMAP00000000908.1"/>
    </source>
</evidence>